<feature type="domain" description="PARP catalytic" evidence="6">
    <location>
        <begin position="864"/>
        <end position="1085"/>
    </location>
</feature>
<evidence type="ECO:0008006" key="10">
    <source>
        <dbReference type="Google" id="ProtNLM"/>
    </source>
</evidence>
<dbReference type="PROSITE" id="PS51879">
    <property type="entry name" value="RST"/>
    <property type="match status" value="2"/>
</dbReference>
<evidence type="ECO:0000256" key="4">
    <source>
        <dbReference type="ARBA" id="ARBA00023242"/>
    </source>
</evidence>
<protein>
    <recommendedName>
        <fullName evidence="10">Poly [ADP-ribose] polymerase</fullName>
    </recommendedName>
</protein>
<dbReference type="Proteomes" id="UP001188597">
    <property type="component" value="Unassembled WGS sequence"/>
</dbReference>
<comment type="caution">
    <text evidence="8">The sequence shown here is derived from an EMBL/GenBank/DDBJ whole genome shotgun (WGS) entry which is preliminary data.</text>
</comment>
<keyword evidence="9" id="KW-1185">Reference proteome</keyword>
<keyword evidence="4" id="KW-0539">Nucleus</keyword>
<evidence type="ECO:0000259" key="6">
    <source>
        <dbReference type="PROSITE" id="PS51059"/>
    </source>
</evidence>
<reference evidence="8" key="1">
    <citation type="submission" date="2022-12" db="EMBL/GenBank/DDBJ databases">
        <title>Draft genome assemblies for two species of Escallonia (Escalloniales).</title>
        <authorList>
            <person name="Chanderbali A."/>
            <person name="Dervinis C."/>
            <person name="Anghel I."/>
            <person name="Soltis D."/>
            <person name="Soltis P."/>
            <person name="Zapata F."/>
        </authorList>
    </citation>
    <scope>NUCLEOTIDE SEQUENCE</scope>
    <source>
        <strain evidence="8">UCBG64.0493</strain>
        <tissue evidence="8">Leaf</tissue>
    </source>
</reference>
<organism evidence="8 9">
    <name type="scientific">Escallonia herrerae</name>
    <dbReference type="NCBI Taxonomy" id="1293975"/>
    <lineage>
        <taxon>Eukaryota</taxon>
        <taxon>Viridiplantae</taxon>
        <taxon>Streptophyta</taxon>
        <taxon>Embryophyta</taxon>
        <taxon>Tracheophyta</taxon>
        <taxon>Spermatophyta</taxon>
        <taxon>Magnoliopsida</taxon>
        <taxon>eudicotyledons</taxon>
        <taxon>Gunneridae</taxon>
        <taxon>Pentapetalae</taxon>
        <taxon>asterids</taxon>
        <taxon>campanulids</taxon>
        <taxon>Escalloniales</taxon>
        <taxon>Escalloniaceae</taxon>
        <taxon>Escallonia</taxon>
    </lineage>
</organism>
<evidence type="ECO:0000259" key="7">
    <source>
        <dbReference type="PROSITE" id="PS51879"/>
    </source>
</evidence>
<evidence type="ECO:0000313" key="8">
    <source>
        <dbReference type="EMBL" id="KAK3017678.1"/>
    </source>
</evidence>
<dbReference type="EMBL" id="JAVXUP010000985">
    <property type="protein sequence ID" value="KAK3017678.1"/>
    <property type="molecule type" value="Genomic_DNA"/>
</dbReference>
<accession>A0AA88W1N7</accession>
<dbReference type="Pfam" id="PF23467">
    <property type="entry name" value="WWE_5"/>
    <property type="match status" value="2"/>
</dbReference>
<keyword evidence="2" id="KW-0217">Developmental protein</keyword>
<dbReference type="PANTHER" id="PTHR32263:SF5">
    <property type="entry name" value="INACTIVE POLY [ADP-RIBOSE] POLYMERASE SRO1-RELATED"/>
    <property type="match status" value="1"/>
</dbReference>
<sequence length="1220" mass="137753">METKLVKVMDNGRRIVLNSSKHAAQCLAHIVGASNKLAKRKRSDECKTKCGPLLKKSLLKSYSNFMGSALPQRVLFYQNGEWIDFPHDIVELIRDGFRLKNPAIKVQLNASHFILDMFYMVQVDLPSGSEKPIAWIDEADKCYFPELHSSPNNVHECYQSESEKTQAYVDSEAEETCEIRLHLEIEVNGINFSNLEECVEESNVKRSKVGHNSCGNDNQVGAFDSSDKKLDVQMEETVDKIENDGERLFSKFEYICETVDSETVRDMFYRGMASFLEVNILELSRCSSSFLQTRLEVFQKQVEITQRYRGNPNVRYAWFAASKDLISSIVIYGLGHGGPKLMTSLGNGVHLTSVKCAHISARHCDVDENGVRHMVLCRVILGNMELVRSESEQFHPTGDNFDSGVDDLEHPTHYVVWNMNMNTHIYPEYVVSFKMSPSAKAVLVGKENMLDSSGVTAFGEPEGCLRQIVSPSIDSANNCHPHQVSKSKPQEKTPSLGSSTSKAPKSPYMPFAMLFEAVSNKIAPKDMNLVNTQYELFKSKKISRDDFIKKLRLVVGDKVLRSTITSLRCKKRRFDRSADLGRRRVLNNHHHYHRYHCRRKYEEEEEEDEEKANPLTSLSGSSEVEMETQFAKVLDSGRQVVFDLKRKRAAQSEAYLTGATRIVSPLQSTLPSSVHKLDKRRKLNGLKTLNFRNSLVTYYSNFKRSGLPQRLMCYQDGEWSDLPEECVASVKKDLQVKKTASEVKLEGRTLVLDFLHMTQLDLETGEQQPIAWIDEAGKCFFPEVFRDYDDEKDHEHVVSEPEGSNDMKLELEIEINVVDLSKLSESSGESNALVKKIQLNQKPEVVHDADIDSCVRVSGGEVDEAFKENQQIKKKLVGISCVHEDLDSGMVREMFIKGVNSFMKASIVEIFSGSGTPVQARLELFQKQVEITKKYRGDANVQYAWLPSSKEALFGVMMYGLSHGGTSKIIRTHGVVYSFQSGILPLFSRSANYCDVDENGLRHMVLCRVIMGNTELVHRGSKQFHPSCEDYDSGVDDLENPRHYIVWNMNTNTHIYPEFVVSFKVSSDAGGYVFGSESKLDVSGVANCLEGPEVQLSLNCAQADLGNVPHQVPVQKSREKVLSAGSSSARTPKSPWMPFPMLFAAISDKVSPKDMNLVKTTYDIFRRKKISREDFVRKLRLIVGDQLLRSVITSLQCKIPSTSNRDLGTQQEELEYSGVL</sequence>
<keyword evidence="3" id="KW-0346">Stress response</keyword>
<dbReference type="InterPro" id="IPR057823">
    <property type="entry name" value="WWE_RCD1"/>
</dbReference>
<dbReference type="PANTHER" id="PTHR32263">
    <property type="entry name" value="INACTIVE POLY [ADP-RIBOSE] POLYMERASE SRO4-RELATED"/>
    <property type="match status" value="1"/>
</dbReference>
<feature type="domain" description="RST" evidence="7">
    <location>
        <begin position="502"/>
        <end position="573"/>
    </location>
</feature>
<dbReference type="Pfam" id="PF12174">
    <property type="entry name" value="RST"/>
    <property type="match status" value="2"/>
</dbReference>
<dbReference type="AlphaFoldDB" id="A0AA88W1N7"/>
<dbReference type="InterPro" id="IPR044964">
    <property type="entry name" value="RCD1/SRO1-5"/>
</dbReference>
<evidence type="ECO:0000256" key="2">
    <source>
        <dbReference type="ARBA" id="ARBA00022473"/>
    </source>
</evidence>
<feature type="domain" description="PARP catalytic" evidence="6">
    <location>
        <begin position="243"/>
        <end position="454"/>
    </location>
</feature>
<dbReference type="InterPro" id="IPR022003">
    <property type="entry name" value="RST"/>
</dbReference>
<evidence type="ECO:0000256" key="5">
    <source>
        <dbReference type="SAM" id="MobiDB-lite"/>
    </source>
</evidence>
<gene>
    <name evidence="8" type="ORF">RJ639_003995</name>
</gene>
<dbReference type="Gene3D" id="3.90.228.10">
    <property type="match status" value="2"/>
</dbReference>
<feature type="region of interest" description="Disordered" evidence="5">
    <location>
        <begin position="476"/>
        <end position="504"/>
    </location>
</feature>
<name>A0AA88W1N7_9ASTE</name>
<dbReference type="GO" id="GO:0005634">
    <property type="term" value="C:nucleus"/>
    <property type="evidence" value="ECO:0007669"/>
    <property type="project" value="UniProtKB-SubCell"/>
</dbReference>
<evidence type="ECO:0000256" key="3">
    <source>
        <dbReference type="ARBA" id="ARBA00023016"/>
    </source>
</evidence>
<dbReference type="SUPFAM" id="SSF56399">
    <property type="entry name" value="ADP-ribosylation"/>
    <property type="match status" value="2"/>
</dbReference>
<evidence type="ECO:0000313" key="9">
    <source>
        <dbReference type="Proteomes" id="UP001188597"/>
    </source>
</evidence>
<dbReference type="PROSITE" id="PS51059">
    <property type="entry name" value="PARP_CATALYTIC"/>
    <property type="match status" value="2"/>
</dbReference>
<dbReference type="InterPro" id="IPR012317">
    <property type="entry name" value="Poly(ADP-ribose)pol_cat_dom"/>
</dbReference>
<proteinExistence type="predicted"/>
<feature type="compositionally biased region" description="Polar residues" evidence="5">
    <location>
        <begin position="476"/>
        <end position="503"/>
    </location>
</feature>
<evidence type="ECO:0000256" key="1">
    <source>
        <dbReference type="ARBA" id="ARBA00004123"/>
    </source>
</evidence>
<comment type="subcellular location">
    <subcellularLocation>
        <location evidence="1">Nucleus</location>
    </subcellularLocation>
</comment>
<dbReference type="GO" id="GO:0003950">
    <property type="term" value="F:NAD+ poly-ADP-ribosyltransferase activity"/>
    <property type="evidence" value="ECO:0007669"/>
    <property type="project" value="InterPro"/>
</dbReference>
<feature type="domain" description="RST" evidence="7">
    <location>
        <begin position="1130"/>
        <end position="1201"/>
    </location>
</feature>